<dbReference type="Proteomes" id="UP000652681">
    <property type="component" value="Unassembled WGS sequence"/>
</dbReference>
<dbReference type="AlphaFoldDB" id="A0A8J6TTN8"/>
<sequence>MQDDMSGFSKKKRWEDDDYYYTPEGYVVFTEKFHLKRGYCCKSGCRHCPYGYDKKTGTVHPKKP</sequence>
<keyword evidence="2" id="KW-1185">Reference proteome</keyword>
<accession>A0A8J6TTN8</accession>
<organism evidence="1 2">
    <name type="scientific">Taishania pollutisoli</name>
    <dbReference type="NCBI Taxonomy" id="2766479"/>
    <lineage>
        <taxon>Bacteria</taxon>
        <taxon>Pseudomonadati</taxon>
        <taxon>Bacteroidota</taxon>
        <taxon>Flavobacteriia</taxon>
        <taxon>Flavobacteriales</taxon>
        <taxon>Crocinitomicaceae</taxon>
        <taxon>Taishania</taxon>
    </lineage>
</organism>
<dbReference type="RefSeq" id="WP_163491296.1">
    <property type="nucleotide sequence ID" value="NZ_JACVEL010000007.1"/>
</dbReference>
<gene>
    <name evidence="1" type="ORF">H9Y05_11475</name>
</gene>
<name>A0A8J6TTN8_9FLAO</name>
<protein>
    <submittedName>
        <fullName evidence="1">Uncharacterized protein</fullName>
    </submittedName>
</protein>
<dbReference type="EMBL" id="JACVEL010000007">
    <property type="protein sequence ID" value="MBC9813089.1"/>
    <property type="molecule type" value="Genomic_DNA"/>
</dbReference>
<reference evidence="1" key="1">
    <citation type="submission" date="2020-09" db="EMBL/GenBank/DDBJ databases">
        <title>Taishania pollutisoli gen. nov., sp. nov., Isolated from Tetrabromobisphenol A-Contaminated Soil.</title>
        <authorList>
            <person name="Chen Q."/>
        </authorList>
    </citation>
    <scope>NUCLEOTIDE SEQUENCE</scope>
    <source>
        <strain evidence="1">CZZ-1</strain>
    </source>
</reference>
<evidence type="ECO:0000313" key="1">
    <source>
        <dbReference type="EMBL" id="MBC9813089.1"/>
    </source>
</evidence>
<proteinExistence type="predicted"/>
<evidence type="ECO:0000313" key="2">
    <source>
        <dbReference type="Proteomes" id="UP000652681"/>
    </source>
</evidence>
<dbReference type="InterPro" id="IPR040807">
    <property type="entry name" value="DUF5522"/>
</dbReference>
<dbReference type="Pfam" id="PF17653">
    <property type="entry name" value="DUF5522"/>
    <property type="match status" value="1"/>
</dbReference>
<comment type="caution">
    <text evidence="1">The sequence shown here is derived from an EMBL/GenBank/DDBJ whole genome shotgun (WGS) entry which is preliminary data.</text>
</comment>